<keyword evidence="4" id="KW-0560">Oxidoreductase</keyword>
<feature type="domain" description="Dyp-type peroxidase C-terminal" evidence="8">
    <location>
        <begin position="153"/>
        <end position="304"/>
    </location>
</feature>
<dbReference type="GO" id="GO:0046872">
    <property type="term" value="F:metal ion binding"/>
    <property type="evidence" value="ECO:0007669"/>
    <property type="project" value="UniProtKB-KW"/>
</dbReference>
<sequence>MEIAMTLKMEPEKAQDVWKDVGENVDFVSLALNRDDQAKAQAGIQEFADRSQAIIRSMRIRQPEADLRVAIGFSNHAWEYLFPKAKKPKELEDFAGVKGPKYSMPATDGDLFLHIRAKNQAVVYEVVSQYREFLKDFTHVLDEVKGFRYLEGRAIIGYIDGTEALQVEDAAPYAIIGDEDPEFINGSYLFAQKWIHNMDFWNKMSVEHQDKAVGRKKFSDLELDDDDKYENAHNLASNTGDENKIVRMNVPFSDPASDKTGTYFMGYARHWSVTKGMLQQMVDMNDFLLTFSTLKTGTLYFIPSRPMLDAIAGGELNPEE</sequence>
<dbReference type="AlphaFoldDB" id="A0A0R2JR54"/>
<proteinExistence type="inferred from homology"/>
<keyword evidence="2 9" id="KW-0575">Peroxidase</keyword>
<dbReference type="EMBL" id="JQBT01000024">
    <property type="protein sequence ID" value="KRN79571.1"/>
    <property type="molecule type" value="Genomic_DNA"/>
</dbReference>
<evidence type="ECO:0000256" key="6">
    <source>
        <dbReference type="ARBA" id="ARBA00025737"/>
    </source>
</evidence>
<evidence type="ECO:0000256" key="3">
    <source>
        <dbReference type="ARBA" id="ARBA00022723"/>
    </source>
</evidence>
<feature type="domain" description="Dyp-type peroxidase N-terminal" evidence="7">
    <location>
        <begin position="21"/>
        <end position="148"/>
    </location>
</feature>
<keyword evidence="3" id="KW-0479">Metal-binding</keyword>
<comment type="cofactor">
    <cofactor evidence="1">
        <name>heme b</name>
        <dbReference type="ChEBI" id="CHEBI:60344"/>
    </cofactor>
</comment>
<organism evidence="9 10">
    <name type="scientific">Fructilactobacillus lindneri DSM 20690 = JCM 11027</name>
    <dbReference type="NCBI Taxonomy" id="1122148"/>
    <lineage>
        <taxon>Bacteria</taxon>
        <taxon>Bacillati</taxon>
        <taxon>Bacillota</taxon>
        <taxon>Bacilli</taxon>
        <taxon>Lactobacillales</taxon>
        <taxon>Lactobacillaceae</taxon>
        <taxon>Fructilactobacillus</taxon>
    </lineage>
</organism>
<evidence type="ECO:0000313" key="10">
    <source>
        <dbReference type="Proteomes" id="UP000051565"/>
    </source>
</evidence>
<dbReference type="InterPro" id="IPR048328">
    <property type="entry name" value="Dyp_perox_C"/>
</dbReference>
<accession>A0A0R2JR54</accession>
<dbReference type="PANTHER" id="PTHR30521:SF0">
    <property type="entry name" value="DYP-TYPE PEROXIDASE FAMILY PROTEIN"/>
    <property type="match status" value="1"/>
</dbReference>
<comment type="similarity">
    <text evidence="6">Belongs to the DyP-type peroxidase family.</text>
</comment>
<dbReference type="Pfam" id="PF04261">
    <property type="entry name" value="Dyp_perox_N"/>
    <property type="match status" value="1"/>
</dbReference>
<reference evidence="9 10" key="1">
    <citation type="journal article" date="2015" name="Genome Announc.">
        <title>Expanding the biotechnology potential of lactobacilli through comparative genomics of 213 strains and associated genera.</title>
        <authorList>
            <person name="Sun Z."/>
            <person name="Harris H.M."/>
            <person name="McCann A."/>
            <person name="Guo C."/>
            <person name="Argimon S."/>
            <person name="Zhang W."/>
            <person name="Yang X."/>
            <person name="Jeffery I.B."/>
            <person name="Cooney J.C."/>
            <person name="Kagawa T.F."/>
            <person name="Liu W."/>
            <person name="Song Y."/>
            <person name="Salvetti E."/>
            <person name="Wrobel A."/>
            <person name="Rasinkangas P."/>
            <person name="Parkhill J."/>
            <person name="Rea M.C."/>
            <person name="O'Sullivan O."/>
            <person name="Ritari J."/>
            <person name="Douillard F.P."/>
            <person name="Paul Ross R."/>
            <person name="Yang R."/>
            <person name="Briner A.E."/>
            <person name="Felis G.E."/>
            <person name="de Vos W.M."/>
            <person name="Barrangou R."/>
            <person name="Klaenhammer T.R."/>
            <person name="Caufield P.W."/>
            <person name="Cui Y."/>
            <person name="Zhang H."/>
            <person name="O'Toole P.W."/>
        </authorList>
    </citation>
    <scope>NUCLEOTIDE SEQUENCE [LARGE SCALE GENOMIC DNA]</scope>
    <source>
        <strain evidence="9 10">DSM 20690</strain>
    </source>
</reference>
<dbReference type="InterPro" id="IPR048327">
    <property type="entry name" value="Dyp_perox_N"/>
</dbReference>
<evidence type="ECO:0000313" key="9">
    <source>
        <dbReference type="EMBL" id="KRN79571.1"/>
    </source>
</evidence>
<evidence type="ECO:0000256" key="2">
    <source>
        <dbReference type="ARBA" id="ARBA00022559"/>
    </source>
</evidence>
<keyword evidence="5" id="KW-0408">Iron</keyword>
<dbReference type="PATRIC" id="fig|1122148.6.peg.266"/>
<dbReference type="PANTHER" id="PTHR30521">
    <property type="entry name" value="DEFERROCHELATASE/PEROXIDASE"/>
    <property type="match status" value="1"/>
</dbReference>
<dbReference type="Pfam" id="PF20628">
    <property type="entry name" value="Dyp_perox_C"/>
    <property type="match status" value="1"/>
</dbReference>
<evidence type="ECO:0000259" key="7">
    <source>
        <dbReference type="Pfam" id="PF04261"/>
    </source>
</evidence>
<dbReference type="InterPro" id="IPR011008">
    <property type="entry name" value="Dimeric_a/b-barrel"/>
</dbReference>
<dbReference type="SUPFAM" id="SSF54909">
    <property type="entry name" value="Dimeric alpha+beta barrel"/>
    <property type="match status" value="1"/>
</dbReference>
<dbReference type="GO" id="GO:0004601">
    <property type="term" value="F:peroxidase activity"/>
    <property type="evidence" value="ECO:0007669"/>
    <property type="project" value="UniProtKB-KW"/>
</dbReference>
<gene>
    <name evidence="9" type="ORF">IV52_GL000253</name>
</gene>
<comment type="caution">
    <text evidence="9">The sequence shown here is derived from an EMBL/GenBank/DDBJ whole genome shotgun (WGS) entry which is preliminary data.</text>
</comment>
<evidence type="ECO:0000256" key="4">
    <source>
        <dbReference type="ARBA" id="ARBA00023002"/>
    </source>
</evidence>
<evidence type="ECO:0000256" key="5">
    <source>
        <dbReference type="ARBA" id="ARBA00023004"/>
    </source>
</evidence>
<dbReference type="InterPro" id="IPR006314">
    <property type="entry name" value="Dyp_peroxidase"/>
</dbReference>
<dbReference type="GO" id="GO:0020037">
    <property type="term" value="F:heme binding"/>
    <property type="evidence" value="ECO:0007669"/>
    <property type="project" value="InterPro"/>
</dbReference>
<dbReference type="NCBIfam" id="TIGR01413">
    <property type="entry name" value="Dyp_perox_fam"/>
    <property type="match status" value="1"/>
</dbReference>
<dbReference type="Proteomes" id="UP000051565">
    <property type="component" value="Unassembled WGS sequence"/>
</dbReference>
<keyword evidence="10" id="KW-1185">Reference proteome</keyword>
<protein>
    <submittedName>
        <fullName evidence="9">Dyp-type peroxidase family protein</fullName>
    </submittedName>
</protein>
<dbReference type="PROSITE" id="PS51404">
    <property type="entry name" value="DYP_PEROXIDASE"/>
    <property type="match status" value="1"/>
</dbReference>
<name>A0A0R2JR54_9LACO</name>
<evidence type="ECO:0000256" key="1">
    <source>
        <dbReference type="ARBA" id="ARBA00001970"/>
    </source>
</evidence>
<dbReference type="GO" id="GO:0005829">
    <property type="term" value="C:cytosol"/>
    <property type="evidence" value="ECO:0007669"/>
    <property type="project" value="TreeGrafter"/>
</dbReference>
<evidence type="ECO:0000259" key="8">
    <source>
        <dbReference type="Pfam" id="PF20628"/>
    </source>
</evidence>